<accession>A0A3Q7GNB7</accession>
<feature type="active site" evidence="7">
    <location>
        <position position="190"/>
    </location>
</feature>
<evidence type="ECO:0000256" key="5">
    <source>
        <dbReference type="ARBA" id="ARBA00061298"/>
    </source>
</evidence>
<dbReference type="Gene3D" id="2.130.10.10">
    <property type="entry name" value="YVTN repeat-like/Quinoprotein amine dehydrogenase"/>
    <property type="match status" value="2"/>
</dbReference>
<feature type="domain" description="Alpha/beta hydrolase fold-3" evidence="8">
    <location>
        <begin position="108"/>
        <end position="313"/>
    </location>
</feature>
<proteinExistence type="inferred from homology"/>
<dbReference type="FunFam" id="2.130.10.10:FF:000492">
    <property type="entry name" value="LEC14B homolog isoform X2"/>
    <property type="match status" value="1"/>
</dbReference>
<dbReference type="AlphaFoldDB" id="A0A3Q7GNB7"/>
<reference evidence="9" key="1">
    <citation type="journal article" date="2012" name="Nature">
        <title>The tomato genome sequence provides insights into fleshy fruit evolution.</title>
        <authorList>
            <consortium name="Tomato Genome Consortium"/>
        </authorList>
    </citation>
    <scope>NUCLEOTIDE SEQUENCE [LARGE SCALE GENOMIC DNA]</scope>
    <source>
        <strain evidence="9">cv. Heinz 1706</strain>
    </source>
</reference>
<dbReference type="PaxDb" id="4081-Solyc06g008880.2.1"/>
<sequence length="808" mass="91543">MAGSNEINANESKRVVPLNTWILISNFKLSYNMLRRPDGTFDRDLAEFIDRKVPTNSIPVDGVYSFDVFDRVTSLLNRIYRPAPENEADWGKIELEKPLSTTEIVPVIIYFHGGSFTHSSANSAIYDTFCRRLVKICKAVVVSVNYRRSPEHRYPCAYDDGWAALKWVKSRTWLQSGKDSKVHVYMAGDSSGGNIAHHVAVRAAEAGVEVLGNIHLHPMFGGQNRTESEKRLDGKYFVTVQDRDWYWRAYLPEGEDRDHPACNIFGSRSRSLKGLKFPKSLVVVAGLDLSQDWQLAYVDGLKNSGHEAALRQSPCTVLHVKMYFDFLHPESIEDMGYSLSKLEVDTGLFDGSSSNHGVASSVHHERPTNYLDHEISQLTKLRSGPHENLSRILPGKKEVPVSAFKMLAAREANISGRGRFSKADCCHVLSKYLPVSGPWIVDQMETRAYVSQFSADGSLFVAAFQGSHIRIYNVERGWKVHKNIHAKSLRWTVTDTSLSPDQRHLVYATMSPIVHIVDVGSAASESVANITEIHDGLLLSTDNDDFGIFSVKFSTEGREVVAGSSDDAIYVYDLEANKLSLRISAHNSDVNSVCFADESGHLIYSGSDDNLCKVWDRRCFRAKEKPAGVLMGHLEGVTFLDSRGDGRYFISNSKDQSIKLWDIRKMSSHAARNIWFRNYEWDYRWMDYPAQARDVKHPYDQSISTYKGHSVLRTLIRCYFSPEYSTGQRYIYTGSHDACVYIYDLVSGEQVAKLQHHRSTIRDCSWHPTYPMLVSSSWDGDVVKWEFPGNGEAPLPPKRKQIRRRHFF</sequence>
<evidence type="ECO:0000256" key="3">
    <source>
        <dbReference type="ARBA" id="ARBA00022737"/>
    </source>
</evidence>
<dbReference type="InterPro" id="IPR001680">
    <property type="entry name" value="WD40_rpt"/>
</dbReference>
<dbReference type="InterPro" id="IPR051859">
    <property type="entry name" value="DCAF"/>
</dbReference>
<dbReference type="STRING" id="4081.A0A3Q7GNB7"/>
<dbReference type="GO" id="GO:0043161">
    <property type="term" value="P:proteasome-mediated ubiquitin-dependent protein catabolic process"/>
    <property type="evidence" value="ECO:0000318"/>
    <property type="project" value="GO_Central"/>
</dbReference>
<keyword evidence="2 6" id="KW-0853">WD repeat</keyword>
<dbReference type="Pfam" id="PF07859">
    <property type="entry name" value="Abhydrolase_3"/>
    <property type="match status" value="1"/>
</dbReference>
<dbReference type="SUPFAM" id="SSF53474">
    <property type="entry name" value="alpha/beta-Hydrolases"/>
    <property type="match status" value="1"/>
</dbReference>
<dbReference type="GO" id="GO:0016787">
    <property type="term" value="F:hydrolase activity"/>
    <property type="evidence" value="ECO:0007669"/>
    <property type="project" value="UniProtKB-KW"/>
</dbReference>
<keyword evidence="3" id="KW-0677">Repeat</keyword>
<dbReference type="GO" id="GO:0080008">
    <property type="term" value="C:Cul4-RING E3 ubiquitin ligase complex"/>
    <property type="evidence" value="ECO:0000318"/>
    <property type="project" value="GO_Central"/>
</dbReference>
<dbReference type="InterPro" id="IPR015943">
    <property type="entry name" value="WD40/YVTN_repeat-like_dom_sf"/>
</dbReference>
<name>A0A3Q7GNB7_SOLLC</name>
<dbReference type="InterPro" id="IPR002168">
    <property type="entry name" value="Lipase_GDXG_HIS_AS"/>
</dbReference>
<dbReference type="Gene3D" id="3.40.50.1820">
    <property type="entry name" value="alpha/beta hydrolase"/>
    <property type="match status" value="1"/>
</dbReference>
<dbReference type="EnsemblPlants" id="Solyc06g008880.3.1">
    <property type="protein sequence ID" value="Solyc06g008880.3.1"/>
    <property type="gene ID" value="Solyc06g008880.3"/>
</dbReference>
<dbReference type="FunCoup" id="A0A3Q7GNB7">
    <property type="interactions" value="2830"/>
</dbReference>
<dbReference type="FunFam" id="2.130.10.10:FF:000557">
    <property type="entry name" value="WD repeat protein"/>
    <property type="match status" value="1"/>
</dbReference>
<dbReference type="InterPro" id="IPR029058">
    <property type="entry name" value="AB_hydrolase_fold"/>
</dbReference>
<comment type="similarity">
    <text evidence="5">Belongs to the WD repeat LEC14B family.</text>
</comment>
<evidence type="ECO:0000256" key="4">
    <source>
        <dbReference type="ARBA" id="ARBA00022801"/>
    </source>
</evidence>
<evidence type="ECO:0000313" key="10">
    <source>
        <dbReference type="Proteomes" id="UP000004994"/>
    </source>
</evidence>
<dbReference type="InterPro" id="IPR013094">
    <property type="entry name" value="AB_hydrolase_3"/>
</dbReference>
<dbReference type="InterPro" id="IPR033140">
    <property type="entry name" value="Lipase_GDXG_put_SER_AS"/>
</dbReference>
<dbReference type="InParanoid" id="A0A3Q7GNB7"/>
<comment type="similarity">
    <text evidence="1">Belongs to the 'GDXG' lipolytic enzyme family.</text>
</comment>
<dbReference type="Proteomes" id="UP000004994">
    <property type="component" value="Chromosome 6"/>
</dbReference>
<dbReference type="InterPro" id="IPR036322">
    <property type="entry name" value="WD40_repeat_dom_sf"/>
</dbReference>
<evidence type="ECO:0000256" key="1">
    <source>
        <dbReference type="ARBA" id="ARBA00010515"/>
    </source>
</evidence>
<dbReference type="SUPFAM" id="SSF50978">
    <property type="entry name" value="WD40 repeat-like"/>
    <property type="match status" value="1"/>
</dbReference>
<dbReference type="PANTHER" id="PTHR19847">
    <property type="entry name" value="DDB1- AND CUL4-ASSOCIATED FACTOR 11"/>
    <property type="match status" value="1"/>
</dbReference>
<organism evidence="9">
    <name type="scientific">Solanum lycopersicum</name>
    <name type="common">Tomato</name>
    <name type="synonym">Lycopersicon esculentum</name>
    <dbReference type="NCBI Taxonomy" id="4081"/>
    <lineage>
        <taxon>Eukaryota</taxon>
        <taxon>Viridiplantae</taxon>
        <taxon>Streptophyta</taxon>
        <taxon>Embryophyta</taxon>
        <taxon>Tracheophyta</taxon>
        <taxon>Spermatophyta</taxon>
        <taxon>Magnoliopsida</taxon>
        <taxon>eudicotyledons</taxon>
        <taxon>Gunneridae</taxon>
        <taxon>Pentapetalae</taxon>
        <taxon>asterids</taxon>
        <taxon>lamiids</taxon>
        <taxon>Solanales</taxon>
        <taxon>Solanaceae</taxon>
        <taxon>Solanoideae</taxon>
        <taxon>Solaneae</taxon>
        <taxon>Solanum</taxon>
        <taxon>Solanum subgen. Lycopersicon</taxon>
    </lineage>
</organism>
<dbReference type="SMART" id="SM00320">
    <property type="entry name" value="WD40"/>
    <property type="match status" value="7"/>
</dbReference>
<dbReference type="PROSITE" id="PS01174">
    <property type="entry name" value="LIPASE_GDXG_SER"/>
    <property type="match status" value="1"/>
</dbReference>
<feature type="repeat" description="WD" evidence="6">
    <location>
        <begin position="541"/>
        <end position="582"/>
    </location>
</feature>
<evidence type="ECO:0000313" key="9">
    <source>
        <dbReference type="EnsemblPlants" id="Solyc06g008880.3.1"/>
    </source>
</evidence>
<dbReference type="Pfam" id="PF00400">
    <property type="entry name" value="WD40"/>
    <property type="match status" value="5"/>
</dbReference>
<dbReference type="PROSITE" id="PS50082">
    <property type="entry name" value="WD_REPEATS_2"/>
    <property type="match status" value="4"/>
</dbReference>
<evidence type="ECO:0000259" key="8">
    <source>
        <dbReference type="Pfam" id="PF07859"/>
    </source>
</evidence>
<feature type="repeat" description="WD" evidence="6">
    <location>
        <begin position="583"/>
        <end position="616"/>
    </location>
</feature>
<keyword evidence="4" id="KW-0378">Hydrolase</keyword>
<feature type="repeat" description="WD" evidence="6">
    <location>
        <begin position="630"/>
        <end position="671"/>
    </location>
</feature>
<reference evidence="9" key="2">
    <citation type="submission" date="2019-01" db="UniProtKB">
        <authorList>
            <consortium name="EnsemblPlants"/>
        </authorList>
    </citation>
    <scope>IDENTIFICATION</scope>
    <source>
        <strain evidence="9">cv. Heinz 1706</strain>
    </source>
</reference>
<dbReference type="PROSITE" id="PS01173">
    <property type="entry name" value="LIPASE_GDXG_HIS"/>
    <property type="match status" value="1"/>
</dbReference>
<evidence type="ECO:0000256" key="2">
    <source>
        <dbReference type="ARBA" id="ARBA00022574"/>
    </source>
</evidence>
<dbReference type="PROSITE" id="PS50294">
    <property type="entry name" value="WD_REPEATS_REGION"/>
    <property type="match status" value="3"/>
</dbReference>
<evidence type="ECO:0000256" key="6">
    <source>
        <dbReference type="PROSITE-ProRule" id="PRU00221"/>
    </source>
</evidence>
<keyword evidence="10" id="KW-1185">Reference proteome</keyword>
<dbReference type="Gramene" id="Solyc06g008880.3.1">
    <property type="protein sequence ID" value="Solyc06g008880.3.1"/>
    <property type="gene ID" value="Solyc06g008880.3"/>
</dbReference>
<evidence type="ECO:0000256" key="7">
    <source>
        <dbReference type="PROSITE-ProRule" id="PRU10038"/>
    </source>
</evidence>
<dbReference type="PANTHER" id="PTHR19847:SF27">
    <property type="entry name" value="LEC14B HOMOLOG"/>
    <property type="match status" value="1"/>
</dbReference>
<protein>
    <recommendedName>
        <fullName evidence="8">Alpha/beta hydrolase fold-3 domain-containing protein</fullName>
    </recommendedName>
</protein>
<feature type="repeat" description="WD" evidence="6">
    <location>
        <begin position="754"/>
        <end position="786"/>
    </location>
</feature>